<evidence type="ECO:0000313" key="8">
    <source>
        <dbReference type="EMBL" id="MCZ9289238.1"/>
    </source>
</evidence>
<feature type="modified residue" description="4-aspartylphosphate" evidence="5">
    <location>
        <position position="57"/>
    </location>
</feature>
<dbReference type="PROSITE" id="PS00622">
    <property type="entry name" value="HTH_LUXR_1"/>
    <property type="match status" value="1"/>
</dbReference>
<comment type="caution">
    <text evidence="8">The sequence shown here is derived from an EMBL/GenBank/DDBJ whole genome shotgun (WGS) entry which is preliminary data.</text>
</comment>
<dbReference type="EMBL" id="JAKMUT010000002">
    <property type="protein sequence ID" value="MCZ9289238.1"/>
    <property type="molecule type" value="Genomic_DNA"/>
</dbReference>
<keyword evidence="1 5" id="KW-0597">Phosphoprotein</keyword>
<keyword evidence="2" id="KW-0805">Transcription regulation</keyword>
<dbReference type="Gene3D" id="3.40.50.2300">
    <property type="match status" value="1"/>
</dbReference>
<sequence length="216" mass="23063">MPDQLRVLICDDHPVVRAGIEAMLRGTGDVEIVASVGDPDRAVAICAEEQPDVVLMDLRFGEGPGSEGAESGGVRATRAIRKRKPAPQVLILTNYSTDSDVLGAISAGAVGYLLKDCAPDELAEGIRQAARGQTVMNKNIMGKLRGRLANPFESLTNREQEVLVLASQGKSNRAIAKDLILTEATVKSHMAHVFSKLNVKNRTAAVAVARERGIID</sequence>
<dbReference type="Pfam" id="PF00072">
    <property type="entry name" value="Response_reg"/>
    <property type="match status" value="1"/>
</dbReference>
<dbReference type="InterPro" id="IPR039420">
    <property type="entry name" value="WalR-like"/>
</dbReference>
<accession>A0A9X3LMW7</accession>
<gene>
    <name evidence="8" type="ORF">L8V00_03310</name>
</gene>
<dbReference type="InterPro" id="IPR001789">
    <property type="entry name" value="Sig_transdc_resp-reg_receiver"/>
</dbReference>
<dbReference type="PANTHER" id="PTHR43214">
    <property type="entry name" value="TWO-COMPONENT RESPONSE REGULATOR"/>
    <property type="match status" value="1"/>
</dbReference>
<dbReference type="InterPro" id="IPR011006">
    <property type="entry name" value="CheY-like_superfamily"/>
</dbReference>
<dbReference type="InterPro" id="IPR000792">
    <property type="entry name" value="Tscrpt_reg_LuxR_C"/>
</dbReference>
<dbReference type="PROSITE" id="PS50110">
    <property type="entry name" value="RESPONSE_REGULATORY"/>
    <property type="match status" value="1"/>
</dbReference>
<dbReference type="AlphaFoldDB" id="A0A9X3LMW7"/>
<dbReference type="SMART" id="SM00448">
    <property type="entry name" value="REC"/>
    <property type="match status" value="1"/>
</dbReference>
<evidence type="ECO:0000259" key="7">
    <source>
        <dbReference type="PROSITE" id="PS50110"/>
    </source>
</evidence>
<feature type="domain" description="HTH luxR-type" evidence="6">
    <location>
        <begin position="148"/>
        <end position="213"/>
    </location>
</feature>
<name>A0A9X3LMW7_9CORY</name>
<protein>
    <submittedName>
        <fullName evidence="8">Response regulator transcription factor</fullName>
    </submittedName>
</protein>
<evidence type="ECO:0000256" key="4">
    <source>
        <dbReference type="ARBA" id="ARBA00023163"/>
    </source>
</evidence>
<reference evidence="8" key="1">
    <citation type="submission" date="2022-02" db="EMBL/GenBank/DDBJ databases">
        <title>Corynebacterium sp. from urogenital microbiome.</title>
        <authorList>
            <person name="Cappelli E.A."/>
            <person name="Ribeiro T.G."/>
            <person name="Peixe L."/>
        </authorList>
    </citation>
    <scope>NUCLEOTIDE SEQUENCE</scope>
    <source>
        <strain evidence="8">C8Ua_174</strain>
    </source>
</reference>
<dbReference type="GO" id="GO:0006355">
    <property type="term" value="P:regulation of DNA-templated transcription"/>
    <property type="evidence" value="ECO:0007669"/>
    <property type="project" value="InterPro"/>
</dbReference>
<evidence type="ECO:0000256" key="2">
    <source>
        <dbReference type="ARBA" id="ARBA00023015"/>
    </source>
</evidence>
<proteinExistence type="predicted"/>
<dbReference type="InterPro" id="IPR016032">
    <property type="entry name" value="Sig_transdc_resp-reg_C-effctor"/>
</dbReference>
<dbReference type="SUPFAM" id="SSF52172">
    <property type="entry name" value="CheY-like"/>
    <property type="match status" value="1"/>
</dbReference>
<keyword evidence="3" id="KW-0238">DNA-binding</keyword>
<evidence type="ECO:0000256" key="3">
    <source>
        <dbReference type="ARBA" id="ARBA00023125"/>
    </source>
</evidence>
<dbReference type="SUPFAM" id="SSF46894">
    <property type="entry name" value="C-terminal effector domain of the bipartite response regulators"/>
    <property type="match status" value="1"/>
</dbReference>
<dbReference type="Proteomes" id="UP001146469">
    <property type="component" value="Unassembled WGS sequence"/>
</dbReference>
<dbReference type="PANTHER" id="PTHR43214:SF24">
    <property type="entry name" value="TRANSCRIPTIONAL REGULATORY PROTEIN NARL-RELATED"/>
    <property type="match status" value="1"/>
</dbReference>
<feature type="domain" description="Response regulatory" evidence="7">
    <location>
        <begin position="6"/>
        <end position="130"/>
    </location>
</feature>
<organism evidence="8 9">
    <name type="scientific">Corynebacterium evansiae</name>
    <dbReference type="NCBI Taxonomy" id="2913499"/>
    <lineage>
        <taxon>Bacteria</taxon>
        <taxon>Bacillati</taxon>
        <taxon>Actinomycetota</taxon>
        <taxon>Actinomycetes</taxon>
        <taxon>Mycobacteriales</taxon>
        <taxon>Corynebacteriaceae</taxon>
        <taxon>Corynebacterium</taxon>
    </lineage>
</organism>
<dbReference type="CDD" id="cd17535">
    <property type="entry name" value="REC_NarL-like"/>
    <property type="match status" value="1"/>
</dbReference>
<dbReference type="InterPro" id="IPR058245">
    <property type="entry name" value="NreC/VraR/RcsB-like_REC"/>
</dbReference>
<keyword evidence="9" id="KW-1185">Reference proteome</keyword>
<dbReference type="GO" id="GO:0003677">
    <property type="term" value="F:DNA binding"/>
    <property type="evidence" value="ECO:0007669"/>
    <property type="project" value="UniProtKB-KW"/>
</dbReference>
<evidence type="ECO:0000259" key="6">
    <source>
        <dbReference type="PROSITE" id="PS50043"/>
    </source>
</evidence>
<evidence type="ECO:0000313" key="9">
    <source>
        <dbReference type="Proteomes" id="UP001146469"/>
    </source>
</evidence>
<dbReference type="PROSITE" id="PS50043">
    <property type="entry name" value="HTH_LUXR_2"/>
    <property type="match status" value="1"/>
</dbReference>
<dbReference type="RefSeq" id="WP_239317049.1">
    <property type="nucleotide sequence ID" value="NZ_JAKMUT010000002.1"/>
</dbReference>
<evidence type="ECO:0000256" key="5">
    <source>
        <dbReference type="PROSITE-ProRule" id="PRU00169"/>
    </source>
</evidence>
<dbReference type="Pfam" id="PF00196">
    <property type="entry name" value="GerE"/>
    <property type="match status" value="1"/>
</dbReference>
<dbReference type="PRINTS" id="PR00038">
    <property type="entry name" value="HTHLUXR"/>
</dbReference>
<dbReference type="GO" id="GO:0000160">
    <property type="term" value="P:phosphorelay signal transduction system"/>
    <property type="evidence" value="ECO:0007669"/>
    <property type="project" value="InterPro"/>
</dbReference>
<dbReference type="SMART" id="SM00421">
    <property type="entry name" value="HTH_LUXR"/>
    <property type="match status" value="1"/>
</dbReference>
<dbReference type="CDD" id="cd06170">
    <property type="entry name" value="LuxR_C_like"/>
    <property type="match status" value="1"/>
</dbReference>
<evidence type="ECO:0000256" key="1">
    <source>
        <dbReference type="ARBA" id="ARBA00022553"/>
    </source>
</evidence>
<keyword evidence="4" id="KW-0804">Transcription</keyword>